<keyword evidence="4" id="KW-0963">Cytoplasm</keyword>
<dbReference type="NCBIfam" id="NF001464">
    <property type="entry name" value="PRK00321.1-5"/>
    <property type="match status" value="1"/>
</dbReference>
<dbReference type="InterPro" id="IPR007476">
    <property type="entry name" value="RdgC"/>
</dbReference>
<evidence type="ECO:0000313" key="7">
    <source>
        <dbReference type="Proteomes" id="UP001145353"/>
    </source>
</evidence>
<dbReference type="GO" id="GO:0003690">
    <property type="term" value="F:double-stranded DNA binding"/>
    <property type="evidence" value="ECO:0007669"/>
    <property type="project" value="TreeGrafter"/>
</dbReference>
<comment type="similarity">
    <text evidence="2">Belongs to the RdgC family.</text>
</comment>
<keyword evidence="7" id="KW-1185">Reference proteome</keyword>
<organism evidence="6 7">
    <name type="scientific">Chromohalobacter moromii</name>
    <dbReference type="NCBI Taxonomy" id="2860329"/>
    <lineage>
        <taxon>Bacteria</taxon>
        <taxon>Pseudomonadati</taxon>
        <taxon>Pseudomonadota</taxon>
        <taxon>Gammaproteobacteria</taxon>
        <taxon>Oceanospirillales</taxon>
        <taxon>Halomonadaceae</taxon>
        <taxon>Chromohalobacter</taxon>
    </lineage>
</organism>
<evidence type="ECO:0000256" key="3">
    <source>
        <dbReference type="ARBA" id="ARBA00022296"/>
    </source>
</evidence>
<reference evidence="6" key="2">
    <citation type="journal article" date="2022" name="Syst. Appl. Microbiol.">
        <title>Chromohalobacter moromii sp. nov., a moderately halophilic bacterium isolated from lupine-based moromi fermentation.</title>
        <authorList>
            <person name="Lulf R.H."/>
            <person name="Hilgarth M."/>
            <person name="Ehrmann M.A."/>
        </authorList>
    </citation>
    <scope>NUCLEOTIDE SEQUENCE</scope>
    <source>
        <strain evidence="6">TMW 2.2304</strain>
    </source>
</reference>
<evidence type="ECO:0000256" key="1">
    <source>
        <dbReference type="ARBA" id="ARBA00004453"/>
    </source>
</evidence>
<dbReference type="GO" id="GO:0043590">
    <property type="term" value="C:bacterial nucleoid"/>
    <property type="evidence" value="ECO:0007669"/>
    <property type="project" value="TreeGrafter"/>
</dbReference>
<dbReference type="GO" id="GO:0006310">
    <property type="term" value="P:DNA recombination"/>
    <property type="evidence" value="ECO:0007669"/>
    <property type="project" value="UniProtKB-KW"/>
</dbReference>
<dbReference type="PANTHER" id="PTHR38103:SF1">
    <property type="entry name" value="RECOMBINATION-ASSOCIATED PROTEIN RDGC"/>
    <property type="match status" value="1"/>
</dbReference>
<dbReference type="Proteomes" id="UP001145353">
    <property type="component" value="Unassembled WGS sequence"/>
</dbReference>
<name>A0A9X2X339_9GAMM</name>
<evidence type="ECO:0000256" key="4">
    <source>
        <dbReference type="ARBA" id="ARBA00022490"/>
    </source>
</evidence>
<dbReference type="PANTHER" id="PTHR38103">
    <property type="entry name" value="RECOMBINATION-ASSOCIATED PROTEIN RDGC"/>
    <property type="match status" value="1"/>
</dbReference>
<dbReference type="EMBL" id="JAHXDE010000004">
    <property type="protein sequence ID" value="MCT8506179.1"/>
    <property type="molecule type" value="Genomic_DNA"/>
</dbReference>
<dbReference type="RefSeq" id="WP_261536100.1">
    <property type="nucleotide sequence ID" value="NZ_JAHXDE010000004.1"/>
</dbReference>
<dbReference type="GO" id="GO:0000018">
    <property type="term" value="P:regulation of DNA recombination"/>
    <property type="evidence" value="ECO:0007669"/>
    <property type="project" value="TreeGrafter"/>
</dbReference>
<dbReference type="Pfam" id="PF04381">
    <property type="entry name" value="RdgC"/>
    <property type="match status" value="1"/>
</dbReference>
<reference evidence="6" key="1">
    <citation type="submission" date="2021-07" db="EMBL/GenBank/DDBJ databases">
        <authorList>
            <person name="Luelf R.H."/>
        </authorList>
    </citation>
    <scope>NUCLEOTIDE SEQUENCE</scope>
    <source>
        <strain evidence="6">TMW 2.2304</strain>
    </source>
</reference>
<evidence type="ECO:0000256" key="5">
    <source>
        <dbReference type="ARBA" id="ARBA00023172"/>
    </source>
</evidence>
<evidence type="ECO:0000256" key="2">
    <source>
        <dbReference type="ARBA" id="ARBA00008657"/>
    </source>
</evidence>
<proteinExistence type="inferred from homology"/>
<evidence type="ECO:0000313" key="6">
    <source>
        <dbReference type="EMBL" id="MCT8506179.1"/>
    </source>
</evidence>
<protein>
    <recommendedName>
        <fullName evidence="3">Recombination-associated protein RdgC</fullName>
    </recommendedName>
</protein>
<accession>A0A9X2X339</accession>
<gene>
    <name evidence="6" type="ORF">KZO87_12420</name>
</gene>
<comment type="caution">
    <text evidence="6">The sequence shown here is derived from an EMBL/GenBank/DDBJ whole genome shotgun (WGS) entry which is preliminary data.</text>
</comment>
<comment type="subcellular location">
    <subcellularLocation>
        <location evidence="1">Cytoplasm</location>
        <location evidence="1">Nucleoid</location>
    </subcellularLocation>
</comment>
<sequence length="309" mass="34975">MWFKNVHLYRLHNMAAMSREDLADALCDFVHRPVSSTEARRLGWYPPAGRHGQQLVHEIQGHRLLTALRQEHILPASVIREEVEERAAEREAAEGHPLPRRERQEIKEQVIEEFLPRAFTRTQRIDIWWDTDRALIAVNAASRTRAEDVLDLLRQSLGSLQVTPLAVRHLPSRTMTNWVHQPKIRPAWLRIGEKAVLEDSHGDDGKWSASGIDIDAGDTQSVLAPGRQVTRLQIEIDERVTAMLHDDLTLKSIRFADALLDEASQVEDDDDPTLRLETDFALMTGALRECIEQLVDGLGGEVDPAAPTT</sequence>
<dbReference type="AlphaFoldDB" id="A0A9X2X339"/>
<keyword evidence="5" id="KW-0233">DNA recombination</keyword>